<gene>
    <name evidence="2" type="ORF">ALECFALPRED_000135</name>
</gene>
<accession>A0A8H3HUN8</accession>
<proteinExistence type="predicted"/>
<feature type="region of interest" description="Disordered" evidence="1">
    <location>
        <begin position="1"/>
        <end position="22"/>
    </location>
</feature>
<reference evidence="2" key="1">
    <citation type="submission" date="2021-03" db="EMBL/GenBank/DDBJ databases">
        <authorList>
            <person name="Tagirdzhanova G."/>
        </authorList>
    </citation>
    <scope>NUCLEOTIDE SEQUENCE</scope>
</reference>
<dbReference type="EMBL" id="CAJPDR010000001">
    <property type="protein sequence ID" value="CAF9903112.1"/>
    <property type="molecule type" value="Genomic_DNA"/>
</dbReference>
<evidence type="ECO:0000313" key="2">
    <source>
        <dbReference type="EMBL" id="CAF9903112.1"/>
    </source>
</evidence>
<name>A0A8H3HUN8_9LECA</name>
<protein>
    <submittedName>
        <fullName evidence="2">Uncharacterized protein</fullName>
    </submittedName>
</protein>
<organism evidence="2 3">
    <name type="scientific">Alectoria fallacina</name>
    <dbReference type="NCBI Taxonomy" id="1903189"/>
    <lineage>
        <taxon>Eukaryota</taxon>
        <taxon>Fungi</taxon>
        <taxon>Dikarya</taxon>
        <taxon>Ascomycota</taxon>
        <taxon>Pezizomycotina</taxon>
        <taxon>Lecanoromycetes</taxon>
        <taxon>OSLEUM clade</taxon>
        <taxon>Lecanoromycetidae</taxon>
        <taxon>Lecanorales</taxon>
        <taxon>Lecanorineae</taxon>
        <taxon>Parmeliaceae</taxon>
        <taxon>Alectoria</taxon>
    </lineage>
</organism>
<dbReference type="Proteomes" id="UP000664203">
    <property type="component" value="Unassembled WGS sequence"/>
</dbReference>
<evidence type="ECO:0000256" key="1">
    <source>
        <dbReference type="SAM" id="MobiDB-lite"/>
    </source>
</evidence>
<dbReference type="AlphaFoldDB" id="A0A8H3HUN8"/>
<evidence type="ECO:0000313" key="3">
    <source>
        <dbReference type="Proteomes" id="UP000664203"/>
    </source>
</evidence>
<comment type="caution">
    <text evidence="2">The sequence shown here is derived from an EMBL/GenBank/DDBJ whole genome shotgun (WGS) entry which is preliminary data.</text>
</comment>
<keyword evidence="3" id="KW-1185">Reference proteome</keyword>
<sequence length="143" mass="15148">MAILDRGENPHPPAQINQIPPPAKIIHGTSPSLDSRNFASLDLRPLIISPRFVCMIGYKGVSAVLIDLHLDIVLGVGEKVVEFVNVKDGPEDAEVDDEIGVGDREVFRAGGKGTVSVDGSMGAGEVGRVVTLVLRCLKLARVG</sequence>